<dbReference type="Pfam" id="PF08386">
    <property type="entry name" value="Abhydrolase_4"/>
    <property type="match status" value="1"/>
</dbReference>
<dbReference type="Gene3D" id="3.40.50.1820">
    <property type="entry name" value="alpha/beta hydrolase"/>
    <property type="match status" value="1"/>
</dbReference>
<comment type="similarity">
    <text evidence="1">Belongs to the peptidase S33 family.</text>
</comment>
<feature type="chain" id="PRO_5023040272" evidence="3">
    <location>
        <begin position="23"/>
        <end position="560"/>
    </location>
</feature>
<keyword evidence="3" id="KW-0732">Signal</keyword>
<dbReference type="PROSITE" id="PS51257">
    <property type="entry name" value="PROKAR_LIPOPROTEIN"/>
    <property type="match status" value="1"/>
</dbReference>
<dbReference type="PANTHER" id="PTHR43248">
    <property type="entry name" value="2-SUCCINYL-6-HYDROXY-2,4-CYCLOHEXADIENE-1-CARBOXYLATE SYNTHASE"/>
    <property type="match status" value="1"/>
</dbReference>
<keyword evidence="6" id="KW-1185">Reference proteome</keyword>
<dbReference type="GO" id="GO:0016787">
    <property type="term" value="F:hydrolase activity"/>
    <property type="evidence" value="ECO:0007669"/>
    <property type="project" value="UniProtKB-KW"/>
</dbReference>
<gene>
    <name evidence="5" type="ORF">L227DRAFT_608734</name>
</gene>
<feature type="domain" description="Peptidase S33 tripeptidyl aminopeptidase-like C-terminal" evidence="4">
    <location>
        <begin position="432"/>
        <end position="534"/>
    </location>
</feature>
<sequence>MEYYKLVVLALSFASIVSCTTSSHHGGPQIQWGACDPSVVNDTSLSCGFLEVPLDYQDPSVGKARLALIKANATGERRGSVFFNPGGPGGSGLAAVNEDKDLLLGLSGGVYDVISWDPRGVGNLTVPGEVFCFDDFAEYTTFFNGTIELTGIEETGNFTNPADIKALLVQAPTMQKKYEQLGQKCLQSPSGKFLKYIGTAAVVRDMVSIANALDGPGTPINYIGTSYGTLIGSWFVNMFPERVGRVVIDGVIDPLVFATQEPALSFRSQLISADTIYKALITGCALSGPSGCAAASEGDGPLDIDAKVQALLKIAYDATKLNASVPITSGNIRVELFSEMYTPADWSNLVNEEYPQIVQIVNGEAPGNATLRKRSKRLIGRNPLVKRGSQPNDSPSFTSTAIYCADSVDLRGTTMEQVFKGIISTAQNVTHLFGSSWPATFYRCSFWPVRSVERYQGPFNKTLANKILIASNLLDPITPLPGAETVARLLGKDAVLVRQNGFGHTTVSEPSTCLNEIAVTYFTNGTLPANNTLCEVDADFEVFSGVNTADILAHLPSTDV</sequence>
<dbReference type="SUPFAM" id="SSF53474">
    <property type="entry name" value="alpha/beta-Hydrolases"/>
    <property type="match status" value="1"/>
</dbReference>
<protein>
    <submittedName>
        <fullName evidence="5">Alpha/beta-hydrolase</fullName>
    </submittedName>
</protein>
<keyword evidence="2 5" id="KW-0378">Hydrolase</keyword>
<evidence type="ECO:0000256" key="3">
    <source>
        <dbReference type="SAM" id="SignalP"/>
    </source>
</evidence>
<proteinExistence type="inferred from homology"/>
<dbReference type="Proteomes" id="UP000313359">
    <property type="component" value="Unassembled WGS sequence"/>
</dbReference>
<reference evidence="5" key="1">
    <citation type="journal article" date="2018" name="Genome Biol. Evol.">
        <title>Genomics and development of Lentinus tigrinus, a white-rot wood-decaying mushroom with dimorphic fruiting bodies.</title>
        <authorList>
            <person name="Wu B."/>
            <person name="Xu Z."/>
            <person name="Knudson A."/>
            <person name="Carlson A."/>
            <person name="Chen N."/>
            <person name="Kovaka S."/>
            <person name="LaButti K."/>
            <person name="Lipzen A."/>
            <person name="Pennachio C."/>
            <person name="Riley R."/>
            <person name="Schakwitz W."/>
            <person name="Umezawa K."/>
            <person name="Ohm R.A."/>
            <person name="Grigoriev I.V."/>
            <person name="Nagy L.G."/>
            <person name="Gibbons J."/>
            <person name="Hibbett D."/>
        </authorList>
    </citation>
    <scope>NUCLEOTIDE SEQUENCE [LARGE SCALE GENOMIC DNA]</scope>
    <source>
        <strain evidence="5">ALCF2SS1-6</strain>
    </source>
</reference>
<evidence type="ECO:0000313" key="5">
    <source>
        <dbReference type="EMBL" id="RPD63505.1"/>
    </source>
</evidence>
<organism evidence="5 6">
    <name type="scientific">Lentinus tigrinus ALCF2SS1-6</name>
    <dbReference type="NCBI Taxonomy" id="1328759"/>
    <lineage>
        <taxon>Eukaryota</taxon>
        <taxon>Fungi</taxon>
        <taxon>Dikarya</taxon>
        <taxon>Basidiomycota</taxon>
        <taxon>Agaricomycotina</taxon>
        <taxon>Agaricomycetes</taxon>
        <taxon>Polyporales</taxon>
        <taxon>Polyporaceae</taxon>
        <taxon>Lentinus</taxon>
    </lineage>
</organism>
<evidence type="ECO:0000256" key="2">
    <source>
        <dbReference type="ARBA" id="ARBA00022801"/>
    </source>
</evidence>
<dbReference type="STRING" id="1328759.A0A5C2SI51"/>
<evidence type="ECO:0000256" key="1">
    <source>
        <dbReference type="ARBA" id="ARBA00010088"/>
    </source>
</evidence>
<dbReference type="OrthoDB" id="425534at2759"/>
<dbReference type="InterPro" id="IPR051601">
    <property type="entry name" value="Serine_prot/Carboxylest_S33"/>
</dbReference>
<feature type="signal peptide" evidence="3">
    <location>
        <begin position="1"/>
        <end position="22"/>
    </location>
</feature>
<dbReference type="EMBL" id="ML122256">
    <property type="protein sequence ID" value="RPD63505.1"/>
    <property type="molecule type" value="Genomic_DNA"/>
</dbReference>
<name>A0A5C2SI51_9APHY</name>
<evidence type="ECO:0000259" key="4">
    <source>
        <dbReference type="Pfam" id="PF08386"/>
    </source>
</evidence>
<dbReference type="AlphaFoldDB" id="A0A5C2SI51"/>
<accession>A0A5C2SI51</accession>
<dbReference type="InterPro" id="IPR013595">
    <property type="entry name" value="Pept_S33_TAP-like_C"/>
</dbReference>
<dbReference type="InterPro" id="IPR029058">
    <property type="entry name" value="AB_hydrolase_fold"/>
</dbReference>
<dbReference type="PANTHER" id="PTHR43248:SF25">
    <property type="entry name" value="AB HYDROLASE-1 DOMAIN-CONTAINING PROTEIN-RELATED"/>
    <property type="match status" value="1"/>
</dbReference>
<evidence type="ECO:0000313" key="6">
    <source>
        <dbReference type="Proteomes" id="UP000313359"/>
    </source>
</evidence>